<dbReference type="OrthoDB" id="9809725at2"/>
<organism evidence="1 2">
    <name type="scientific">Roseibium aggregatum</name>
    <dbReference type="NCBI Taxonomy" id="187304"/>
    <lineage>
        <taxon>Bacteria</taxon>
        <taxon>Pseudomonadati</taxon>
        <taxon>Pseudomonadota</taxon>
        <taxon>Alphaproteobacteria</taxon>
        <taxon>Hyphomicrobiales</taxon>
        <taxon>Stappiaceae</taxon>
        <taxon>Roseibium</taxon>
    </lineage>
</organism>
<name>A0A0M6Y3X0_9HYPH</name>
<protein>
    <submittedName>
        <fullName evidence="1">Uncharacterized protein</fullName>
    </submittedName>
</protein>
<gene>
    <name evidence="1" type="ORF">LAL4801_02685</name>
</gene>
<reference evidence="2" key="1">
    <citation type="submission" date="2015-07" db="EMBL/GenBank/DDBJ databases">
        <authorList>
            <person name="Rodrigo-Torres Lidia"/>
            <person name="Arahal R.David."/>
        </authorList>
    </citation>
    <scope>NUCLEOTIDE SEQUENCE [LARGE SCALE GENOMIC DNA]</scope>
    <source>
        <strain evidence="2">CECT 4801</strain>
    </source>
</reference>
<dbReference type="AlphaFoldDB" id="A0A0M6Y3X0"/>
<dbReference type="STRING" id="187304.B0E33_10580"/>
<proteinExistence type="predicted"/>
<dbReference type="Proteomes" id="UP000048926">
    <property type="component" value="Unassembled WGS sequence"/>
</dbReference>
<dbReference type="EMBL" id="CXST01000002">
    <property type="protein sequence ID" value="CTQ44243.1"/>
    <property type="molecule type" value="Genomic_DNA"/>
</dbReference>
<evidence type="ECO:0000313" key="1">
    <source>
        <dbReference type="EMBL" id="CTQ44243.1"/>
    </source>
</evidence>
<dbReference type="RefSeq" id="WP_055657022.1">
    <property type="nucleotide sequence ID" value="NZ_CXST01000002.1"/>
</dbReference>
<dbReference type="InterPro" id="IPR016181">
    <property type="entry name" value="Acyl_CoA_acyltransferase"/>
</dbReference>
<dbReference type="SUPFAM" id="SSF55729">
    <property type="entry name" value="Acyl-CoA N-acyltransferases (Nat)"/>
    <property type="match status" value="1"/>
</dbReference>
<sequence length="382" mass="42865">MTTTQDPVIRDTSVNGGVSNAPETVHAFVRLCNDFAMPDLVANLTTRVSSLEIAGRCFPVTINEPSRPPTCYICSPSAAYIDYAIEETRNFLKSPLTYHLVRPLIRACAPLIAASGLDRQVQVNNWLLSTNPVPEIDAAAAREIARTLSQRHPEHAIVIRSLNGRADRSSMNALRQAGFRLLAARRIYLYSGDQTPGRPTQNRHYDTRLMQQTPYRLAENDSFEGSDFDRAAELYKMLYLDKYTPLNPQYTATYIRECHRRGLFQLLGYRDDSGQLVAVAGFFANGRTLTQPLVGYDTRLPLKDGLYRLVMAAGQDIADRHTLFFNMSAGAGHFKRLRGAEPEIEFNAVYAGHLSRRRQLAVRSLEKLLSRIGIPLLEAFDL</sequence>
<evidence type="ECO:0000313" key="2">
    <source>
        <dbReference type="Proteomes" id="UP000048926"/>
    </source>
</evidence>
<keyword evidence="2" id="KW-1185">Reference proteome</keyword>
<accession>A0A0M6Y3X0</accession>